<dbReference type="Proteomes" id="UP000184212">
    <property type="component" value="Unassembled WGS sequence"/>
</dbReference>
<evidence type="ECO:0000256" key="6">
    <source>
        <dbReference type="ARBA" id="ARBA00031828"/>
    </source>
</evidence>
<feature type="site" description="Stabilizes the phosphoryl group" evidence="9">
    <location>
        <position position="108"/>
    </location>
</feature>
<dbReference type="InterPro" id="IPR006543">
    <property type="entry name" value="Histidinol-phos"/>
</dbReference>
<evidence type="ECO:0000256" key="5">
    <source>
        <dbReference type="ARBA" id="ARBA00023277"/>
    </source>
</evidence>
<evidence type="ECO:0000313" key="12">
    <source>
        <dbReference type="Proteomes" id="UP000184212"/>
    </source>
</evidence>
<keyword evidence="2 7" id="KW-0963">Cytoplasm</keyword>
<evidence type="ECO:0000256" key="4">
    <source>
        <dbReference type="ARBA" id="ARBA00022801"/>
    </source>
</evidence>
<dbReference type="GO" id="GO:0046872">
    <property type="term" value="F:metal ion binding"/>
    <property type="evidence" value="ECO:0007669"/>
    <property type="project" value="UniProtKB-KW"/>
</dbReference>
<feature type="binding site" evidence="10">
    <location>
        <position position="104"/>
    </location>
    <ligand>
        <name>Zn(2+)</name>
        <dbReference type="ChEBI" id="CHEBI:29105"/>
    </ligand>
</feature>
<evidence type="ECO:0000256" key="9">
    <source>
        <dbReference type="PIRSR" id="PIRSR004682-3"/>
    </source>
</evidence>
<dbReference type="SUPFAM" id="SSF56784">
    <property type="entry name" value="HAD-like"/>
    <property type="match status" value="1"/>
</dbReference>
<feature type="binding site" evidence="10">
    <location>
        <position position="89"/>
    </location>
    <ligand>
        <name>Zn(2+)</name>
        <dbReference type="ChEBI" id="CHEBI:29105"/>
    </ligand>
</feature>
<feature type="active site" description="Proton donor" evidence="8">
    <location>
        <position position="10"/>
    </location>
</feature>
<dbReference type="GO" id="GO:0005975">
    <property type="term" value="P:carbohydrate metabolic process"/>
    <property type="evidence" value="ECO:0007669"/>
    <property type="project" value="InterPro"/>
</dbReference>
<comment type="cofactor">
    <cofactor evidence="10">
        <name>Mg(2+)</name>
        <dbReference type="ChEBI" id="CHEBI:18420"/>
    </cofactor>
</comment>
<evidence type="ECO:0000256" key="10">
    <source>
        <dbReference type="PIRSR" id="PIRSR004682-4"/>
    </source>
</evidence>
<dbReference type="GO" id="GO:0016791">
    <property type="term" value="F:phosphatase activity"/>
    <property type="evidence" value="ECO:0007669"/>
    <property type="project" value="InterPro"/>
</dbReference>
<dbReference type="InterPro" id="IPR036412">
    <property type="entry name" value="HAD-like_sf"/>
</dbReference>
<dbReference type="STRING" id="947013.SAMN04488109_6880"/>
<dbReference type="NCBIfam" id="TIGR00213">
    <property type="entry name" value="GmhB_yaeD"/>
    <property type="match status" value="1"/>
</dbReference>
<keyword evidence="5 7" id="KW-0119">Carbohydrate metabolism</keyword>
<dbReference type="GO" id="GO:0005737">
    <property type="term" value="C:cytoplasm"/>
    <property type="evidence" value="ECO:0007669"/>
    <property type="project" value="UniProtKB-SubCell"/>
</dbReference>
<protein>
    <recommendedName>
        <fullName evidence="6 7">D,D-heptose 1,7-bisphosphate phosphatase</fullName>
        <ecNumber evidence="7">3.1.3.-</ecNumber>
    </recommendedName>
</protein>
<gene>
    <name evidence="11" type="ORF">SAMN04488109_6880</name>
</gene>
<dbReference type="Gene3D" id="3.40.50.1000">
    <property type="entry name" value="HAD superfamily/HAD-like"/>
    <property type="match status" value="1"/>
</dbReference>
<dbReference type="PIRSF" id="PIRSF004682">
    <property type="entry name" value="GmhB"/>
    <property type="match status" value="1"/>
</dbReference>
<accession>A0A1M5XU27</accession>
<evidence type="ECO:0000256" key="1">
    <source>
        <dbReference type="ARBA" id="ARBA00004496"/>
    </source>
</evidence>
<dbReference type="NCBIfam" id="TIGR01656">
    <property type="entry name" value="Histidinol-ppas"/>
    <property type="match status" value="1"/>
</dbReference>
<feature type="active site" description="Nucleophile" evidence="8">
    <location>
        <position position="8"/>
    </location>
</feature>
<dbReference type="CDD" id="cd07503">
    <property type="entry name" value="HAD_HisB-N"/>
    <property type="match status" value="1"/>
</dbReference>
<dbReference type="OrthoDB" id="9813880at2"/>
<comment type="similarity">
    <text evidence="7">Belongs to the gmhB family.</text>
</comment>
<feature type="binding site" evidence="10">
    <location>
        <position position="91"/>
    </location>
    <ligand>
        <name>Zn(2+)</name>
        <dbReference type="ChEBI" id="CHEBI:29105"/>
    </ligand>
</feature>
<dbReference type="InterPro" id="IPR023214">
    <property type="entry name" value="HAD_sf"/>
</dbReference>
<evidence type="ECO:0000256" key="7">
    <source>
        <dbReference type="PIRNR" id="PIRNR004682"/>
    </source>
</evidence>
<dbReference type="InterPro" id="IPR006549">
    <property type="entry name" value="HAD-SF_hydro_IIIA"/>
</dbReference>
<name>A0A1M5XU27_9BACT</name>
<dbReference type="InterPro" id="IPR004446">
    <property type="entry name" value="Heptose_bisP_phosphatase"/>
</dbReference>
<evidence type="ECO:0000256" key="8">
    <source>
        <dbReference type="PIRSR" id="PIRSR004682-1"/>
    </source>
</evidence>
<sequence>MNHAVFLDKDGTLLENIPYNVDPSRITFIAGVTEGLNVLKRMGYLLILISNQSGLAKGYFDEKALHIKLDALQTALTRERAGLDGMYYCPHHPDGTFEKYSMVCSCRKPRPGMLYRAAAEHDIDLSASWMIGDTLSDIEAGHRAGCKTILLSCPNTLHGASGATAEVTTFQDAVAAIRTSKI</sequence>
<dbReference type="PANTHER" id="PTHR42891:SF1">
    <property type="entry name" value="D-GLYCERO-BETA-D-MANNO-HEPTOSE-1,7-BISPHOSPHATE 7-PHOSPHATASE"/>
    <property type="match status" value="1"/>
</dbReference>
<proteinExistence type="inferred from homology"/>
<keyword evidence="3 10" id="KW-0479">Metal-binding</keyword>
<feature type="site" description="Stabilizes the phosphoryl group" evidence="9">
    <location>
        <position position="50"/>
    </location>
</feature>
<organism evidence="11 12">
    <name type="scientific">Chryseolinea serpens</name>
    <dbReference type="NCBI Taxonomy" id="947013"/>
    <lineage>
        <taxon>Bacteria</taxon>
        <taxon>Pseudomonadati</taxon>
        <taxon>Bacteroidota</taxon>
        <taxon>Cytophagia</taxon>
        <taxon>Cytophagales</taxon>
        <taxon>Fulvivirgaceae</taxon>
        <taxon>Chryseolinea</taxon>
    </lineage>
</organism>
<feature type="binding site" evidence="10">
    <location>
        <position position="8"/>
    </location>
    <ligand>
        <name>Mg(2+)</name>
        <dbReference type="ChEBI" id="CHEBI:18420"/>
    </ligand>
</feature>
<feature type="site" description="Contributes to substrate recognition" evidence="9">
    <location>
        <position position="107"/>
    </location>
</feature>
<evidence type="ECO:0000256" key="3">
    <source>
        <dbReference type="ARBA" id="ARBA00022723"/>
    </source>
</evidence>
<keyword evidence="10" id="KW-0862">Zinc</keyword>
<reference evidence="11 12" key="1">
    <citation type="submission" date="2016-11" db="EMBL/GenBank/DDBJ databases">
        <authorList>
            <person name="Jaros S."/>
            <person name="Januszkiewicz K."/>
            <person name="Wedrychowicz H."/>
        </authorList>
    </citation>
    <scope>NUCLEOTIDE SEQUENCE [LARGE SCALE GENOMIC DNA]</scope>
    <source>
        <strain evidence="11 12">DSM 24574</strain>
    </source>
</reference>
<evidence type="ECO:0000256" key="2">
    <source>
        <dbReference type="ARBA" id="ARBA00022490"/>
    </source>
</evidence>
<keyword evidence="4 7" id="KW-0378">Hydrolase</keyword>
<dbReference type="AlphaFoldDB" id="A0A1M5XU27"/>
<comment type="subcellular location">
    <subcellularLocation>
        <location evidence="1 7">Cytoplasm</location>
    </subcellularLocation>
</comment>
<keyword evidence="12" id="KW-1185">Reference proteome</keyword>
<dbReference type="RefSeq" id="WP_073143597.1">
    <property type="nucleotide sequence ID" value="NZ_FQWQ01000007.1"/>
</dbReference>
<dbReference type="PANTHER" id="PTHR42891">
    <property type="entry name" value="D-GLYCERO-BETA-D-MANNO-HEPTOSE-1,7-BISPHOSPHATE 7-PHOSPHATASE"/>
    <property type="match status" value="1"/>
</dbReference>
<dbReference type="EMBL" id="FQWQ01000007">
    <property type="protein sequence ID" value="SHI03325.1"/>
    <property type="molecule type" value="Genomic_DNA"/>
</dbReference>
<dbReference type="Pfam" id="PF13242">
    <property type="entry name" value="Hydrolase_like"/>
    <property type="match status" value="1"/>
</dbReference>
<dbReference type="NCBIfam" id="TIGR01662">
    <property type="entry name" value="HAD-SF-IIIA"/>
    <property type="match status" value="1"/>
</dbReference>
<feature type="binding site" evidence="10">
    <location>
        <position position="133"/>
    </location>
    <ligand>
        <name>Mg(2+)</name>
        <dbReference type="ChEBI" id="CHEBI:18420"/>
    </ligand>
</feature>
<comment type="cofactor">
    <cofactor evidence="10">
        <name>Zn(2+)</name>
        <dbReference type="ChEBI" id="CHEBI:29105"/>
    </cofactor>
</comment>
<keyword evidence="10" id="KW-0460">Magnesium</keyword>
<feature type="binding site" evidence="10">
    <location>
        <position position="10"/>
    </location>
    <ligand>
        <name>Mg(2+)</name>
        <dbReference type="ChEBI" id="CHEBI:18420"/>
    </ligand>
</feature>
<evidence type="ECO:0000313" key="11">
    <source>
        <dbReference type="EMBL" id="SHI03325.1"/>
    </source>
</evidence>
<dbReference type="EC" id="3.1.3.-" evidence="7"/>
<feature type="binding site" evidence="10">
    <location>
        <position position="106"/>
    </location>
    <ligand>
        <name>Zn(2+)</name>
        <dbReference type="ChEBI" id="CHEBI:29105"/>
    </ligand>
</feature>